<protein>
    <submittedName>
        <fullName evidence="2">Ribbon-helix-helix protein, CopG family</fullName>
    </submittedName>
</protein>
<accession>A0A6I0DE66</accession>
<evidence type="ECO:0000313" key="2">
    <source>
        <dbReference type="EMBL" id="KAB2788634.1"/>
    </source>
</evidence>
<sequence length="69" mass="7779">MSRTLTPVRERVAAQRERVRAAGRTHLYTDLPNELIVAIDRLKEERGASSRAPIIEEAVRLLIAKQQGT</sequence>
<comment type="caution">
    <text evidence="2">The sequence shown here is derived from an EMBL/GenBank/DDBJ whole genome shotgun (WGS) entry which is preliminary data.</text>
</comment>
<dbReference type="AlphaFoldDB" id="A0A6I0DE66"/>
<dbReference type="CDD" id="cd22231">
    <property type="entry name" value="RHH_NikR_HicB-like"/>
    <property type="match status" value="1"/>
</dbReference>
<dbReference type="EMBL" id="WBWX01000025">
    <property type="protein sequence ID" value="KAB2788634.1"/>
    <property type="molecule type" value="Genomic_DNA"/>
</dbReference>
<feature type="domain" description="Ribbon-helix-helix protein CopG" evidence="1">
    <location>
        <begin position="31"/>
        <end position="65"/>
    </location>
</feature>
<organism evidence="2 3">
    <name type="scientific">Brucella anthropi</name>
    <name type="common">Ochrobactrum anthropi</name>
    <dbReference type="NCBI Taxonomy" id="529"/>
    <lineage>
        <taxon>Bacteria</taxon>
        <taxon>Pseudomonadati</taxon>
        <taxon>Pseudomonadota</taxon>
        <taxon>Alphaproteobacteria</taxon>
        <taxon>Hyphomicrobiales</taxon>
        <taxon>Brucellaceae</taxon>
        <taxon>Brucella/Ochrobactrum group</taxon>
        <taxon>Brucella</taxon>
    </lineage>
</organism>
<name>A0A6I0DE66_BRUAN</name>
<dbReference type="Proteomes" id="UP000441102">
    <property type="component" value="Unassembled WGS sequence"/>
</dbReference>
<proteinExistence type="predicted"/>
<evidence type="ECO:0000313" key="3">
    <source>
        <dbReference type="Proteomes" id="UP000441102"/>
    </source>
</evidence>
<dbReference type="RefSeq" id="WP_151577273.1">
    <property type="nucleotide sequence ID" value="NZ_WBWX01000025.1"/>
</dbReference>
<dbReference type="InterPro" id="IPR002145">
    <property type="entry name" value="CopG"/>
</dbReference>
<gene>
    <name evidence="2" type="ORF">F9L06_26070</name>
</gene>
<reference evidence="2 3" key="1">
    <citation type="submission" date="2019-09" db="EMBL/GenBank/DDBJ databases">
        <title>Taxonomic organization of the family Brucellaceae based on a phylogenomic approach.</title>
        <authorList>
            <person name="Leclercq S."/>
            <person name="Cloeckaert A."/>
            <person name="Zygmunt M.S."/>
        </authorList>
    </citation>
    <scope>NUCLEOTIDE SEQUENCE [LARGE SCALE GENOMIC DNA]</scope>
    <source>
        <strain evidence="2 3">CCUG 34461</strain>
    </source>
</reference>
<dbReference type="Pfam" id="PF01402">
    <property type="entry name" value="RHH_1"/>
    <property type="match status" value="1"/>
</dbReference>
<evidence type="ECO:0000259" key="1">
    <source>
        <dbReference type="Pfam" id="PF01402"/>
    </source>
</evidence>
<dbReference type="GO" id="GO:0006355">
    <property type="term" value="P:regulation of DNA-templated transcription"/>
    <property type="evidence" value="ECO:0007669"/>
    <property type="project" value="InterPro"/>
</dbReference>